<dbReference type="Pfam" id="PF05018">
    <property type="entry name" value="CFA20_dom"/>
    <property type="match status" value="1"/>
</dbReference>
<evidence type="ECO:0000256" key="13">
    <source>
        <dbReference type="SAM" id="MobiDB-lite"/>
    </source>
</evidence>
<dbReference type="Pfam" id="PF23342">
    <property type="entry name" value="WDR90_beta-prop_4th"/>
    <property type="match status" value="1"/>
</dbReference>
<keyword evidence="5" id="KW-0493">Microtubule</keyword>
<organism evidence="17 18">
    <name type="scientific">Tetraodon nigroviridis</name>
    <name type="common">Spotted green pufferfish</name>
    <name type="synonym">Chelonodon nigroviridis</name>
    <dbReference type="NCBI Taxonomy" id="99883"/>
    <lineage>
        <taxon>Eukaryota</taxon>
        <taxon>Metazoa</taxon>
        <taxon>Chordata</taxon>
        <taxon>Craniata</taxon>
        <taxon>Vertebrata</taxon>
        <taxon>Euteleostomi</taxon>
        <taxon>Actinopterygii</taxon>
        <taxon>Neopterygii</taxon>
        <taxon>Teleostei</taxon>
        <taxon>Neoteleostei</taxon>
        <taxon>Acanthomorphata</taxon>
        <taxon>Eupercaria</taxon>
        <taxon>Tetraodontiformes</taxon>
        <taxon>Tetradontoidea</taxon>
        <taxon>Tetraodontidae</taxon>
        <taxon>Tetraodon</taxon>
    </lineage>
</organism>
<evidence type="ECO:0000256" key="2">
    <source>
        <dbReference type="ARBA" id="ARBA00004607"/>
    </source>
</evidence>
<dbReference type="STRING" id="99883.ENSTNIP00000015796"/>
<dbReference type="InterPro" id="IPR007714">
    <property type="entry name" value="CFA20_dom"/>
</dbReference>
<evidence type="ECO:0000259" key="15">
    <source>
        <dbReference type="Pfam" id="PF23342"/>
    </source>
</evidence>
<evidence type="ECO:0000259" key="16">
    <source>
        <dbReference type="Pfam" id="PF23393"/>
    </source>
</evidence>
<keyword evidence="7" id="KW-0970">Cilium biogenesis/degradation</keyword>
<dbReference type="Gene3D" id="2.130.10.10">
    <property type="entry name" value="YVTN repeat-like/Quinoprotein amine dehydrogenase"/>
    <property type="match status" value="6"/>
</dbReference>
<dbReference type="PROSITE" id="PS50082">
    <property type="entry name" value="WD_REPEATS_2"/>
    <property type="match status" value="2"/>
</dbReference>
<feature type="repeat" description="WD" evidence="12">
    <location>
        <begin position="723"/>
        <end position="764"/>
    </location>
</feature>
<evidence type="ECO:0000256" key="5">
    <source>
        <dbReference type="ARBA" id="ARBA00022701"/>
    </source>
</evidence>
<evidence type="ECO:0000256" key="7">
    <source>
        <dbReference type="ARBA" id="ARBA00022794"/>
    </source>
</evidence>
<evidence type="ECO:0000256" key="8">
    <source>
        <dbReference type="ARBA" id="ARBA00023212"/>
    </source>
</evidence>
<dbReference type="HOGENOM" id="CLU_002454_0_0_1"/>
<comment type="subcellular location">
    <subcellularLocation>
        <location evidence="2">Cytoplasm</location>
        <location evidence="2">Cytoskeleton</location>
        <location evidence="2">Microtubule organizing center</location>
        <location evidence="2">Centrosome</location>
        <location evidence="2">Centriolar satellite</location>
    </subcellularLocation>
    <subcellularLocation>
        <location evidence="1">Cytoplasm</location>
        <location evidence="1">Cytoskeleton</location>
        <location evidence="1">Microtubule organizing center</location>
        <location evidence="1">Centrosome</location>
        <location evidence="1">Centriole</location>
    </subcellularLocation>
</comment>
<dbReference type="GO" id="GO:0005814">
    <property type="term" value="C:centriole"/>
    <property type="evidence" value="ECO:0007669"/>
    <property type="project" value="UniProtKB-SubCell"/>
</dbReference>
<feature type="compositionally biased region" description="Polar residues" evidence="13">
    <location>
        <begin position="1046"/>
        <end position="1057"/>
    </location>
</feature>
<reference evidence="17" key="3">
    <citation type="submission" date="2025-09" db="UniProtKB">
        <authorList>
            <consortium name="Ensembl"/>
        </authorList>
    </citation>
    <scope>IDENTIFICATION</scope>
</reference>
<dbReference type="InterPro" id="IPR011047">
    <property type="entry name" value="Quinoprotein_ADH-like_sf"/>
</dbReference>
<evidence type="ECO:0000259" key="14">
    <source>
        <dbReference type="Pfam" id="PF05018"/>
    </source>
</evidence>
<keyword evidence="18" id="KW-1185">Reference proteome</keyword>
<keyword evidence="8" id="KW-0206">Cytoskeleton</keyword>
<dbReference type="GO" id="GO:0030030">
    <property type="term" value="P:cell projection organization"/>
    <property type="evidence" value="ECO:0007669"/>
    <property type="project" value="UniProtKB-KW"/>
</dbReference>
<accession>H3D5K7</accession>
<feature type="domain" description="CFA20" evidence="14">
    <location>
        <begin position="3"/>
        <end position="120"/>
    </location>
</feature>
<evidence type="ECO:0000256" key="6">
    <source>
        <dbReference type="ARBA" id="ARBA00022737"/>
    </source>
</evidence>
<dbReference type="FunCoup" id="H3D5K7">
    <property type="interactions" value="123"/>
</dbReference>
<dbReference type="GeneTree" id="ENSGT00940000160173"/>
<evidence type="ECO:0000313" key="18">
    <source>
        <dbReference type="Proteomes" id="UP000007303"/>
    </source>
</evidence>
<dbReference type="SUPFAM" id="SSF50998">
    <property type="entry name" value="Quinoprotein alcohol dehydrogenase-like"/>
    <property type="match status" value="2"/>
</dbReference>
<dbReference type="InterPro" id="IPR015943">
    <property type="entry name" value="WD40/YVTN_repeat-like_dom_sf"/>
</dbReference>
<keyword evidence="3" id="KW-0963">Cytoplasm</keyword>
<dbReference type="Ensembl" id="ENSTNIT00000016005.1">
    <property type="protein sequence ID" value="ENSTNIP00000015796.1"/>
    <property type="gene ID" value="ENSTNIG00000012821.1"/>
</dbReference>
<dbReference type="SUPFAM" id="SSF50978">
    <property type="entry name" value="WD40 repeat-like"/>
    <property type="match status" value="2"/>
</dbReference>
<dbReference type="InterPro" id="IPR055441">
    <property type="entry name" value="Beta-prop_WDR90_POC16_2nd"/>
</dbReference>
<dbReference type="PROSITE" id="PS50294">
    <property type="entry name" value="WD_REPEATS_REGION"/>
    <property type="match status" value="2"/>
</dbReference>
<dbReference type="OMA" id="DHYVHIR"/>
<dbReference type="GO" id="GO:0034451">
    <property type="term" value="C:centriolar satellite"/>
    <property type="evidence" value="ECO:0007669"/>
    <property type="project" value="UniProtKB-SubCell"/>
</dbReference>
<dbReference type="FunFam" id="2.130.10.10:FF:001417">
    <property type="entry name" value="WD repeat domain 90"/>
    <property type="match status" value="1"/>
</dbReference>
<dbReference type="PANTHER" id="PTHR13720">
    <property type="entry name" value="WD-40 REPEAT PROTEIN"/>
    <property type="match status" value="1"/>
</dbReference>
<evidence type="ECO:0000256" key="9">
    <source>
        <dbReference type="ARBA" id="ARBA00060089"/>
    </source>
</evidence>
<name>H3D5K7_TETNG</name>
<dbReference type="InterPro" id="IPR050630">
    <property type="entry name" value="WD_repeat_EMAP"/>
</dbReference>
<dbReference type="Pfam" id="PF00400">
    <property type="entry name" value="WD40"/>
    <property type="match status" value="4"/>
</dbReference>
<evidence type="ECO:0000256" key="3">
    <source>
        <dbReference type="ARBA" id="ARBA00022490"/>
    </source>
</evidence>
<dbReference type="SMART" id="SM00320">
    <property type="entry name" value="WD40"/>
    <property type="match status" value="20"/>
</dbReference>
<reference evidence="18" key="1">
    <citation type="journal article" date="2004" name="Nature">
        <title>Genome duplication in the teleost fish Tetraodon nigroviridis reveals the early vertebrate proto-karyotype.</title>
        <authorList>
            <person name="Jaillon O."/>
            <person name="Aury J.-M."/>
            <person name="Brunet F."/>
            <person name="Petit J.-L."/>
            <person name="Stange-Thomann N."/>
            <person name="Mauceli E."/>
            <person name="Bouneau L."/>
            <person name="Fischer C."/>
            <person name="Ozouf-Costaz C."/>
            <person name="Bernot A."/>
            <person name="Nicaud S."/>
            <person name="Jaffe D."/>
            <person name="Fisher S."/>
            <person name="Lutfalla G."/>
            <person name="Dossat C."/>
            <person name="Segurens B."/>
            <person name="Dasilva C."/>
            <person name="Salanoubat M."/>
            <person name="Levy M."/>
            <person name="Boudet N."/>
            <person name="Castellano S."/>
            <person name="Anthouard V."/>
            <person name="Jubin C."/>
            <person name="Castelli V."/>
            <person name="Katinka M."/>
            <person name="Vacherie B."/>
            <person name="Biemont C."/>
            <person name="Skalli Z."/>
            <person name="Cattolico L."/>
            <person name="Poulain J."/>
            <person name="De Berardinis V."/>
            <person name="Cruaud C."/>
            <person name="Duprat S."/>
            <person name="Brottier P."/>
            <person name="Coutanceau J.-P."/>
            <person name="Gouzy J."/>
            <person name="Parra G."/>
            <person name="Lardier G."/>
            <person name="Chapple C."/>
            <person name="McKernan K.J."/>
            <person name="McEwan P."/>
            <person name="Bosak S."/>
            <person name="Kellis M."/>
            <person name="Volff J.-N."/>
            <person name="Guigo R."/>
            <person name="Zody M.C."/>
            <person name="Mesirov J."/>
            <person name="Lindblad-Toh K."/>
            <person name="Birren B."/>
            <person name="Nusbaum C."/>
            <person name="Kahn D."/>
            <person name="Robinson-Rechavi M."/>
            <person name="Laudet V."/>
            <person name="Schachter V."/>
            <person name="Quetier F."/>
            <person name="Saurin W."/>
            <person name="Scarpelli C."/>
            <person name="Wincker P."/>
            <person name="Lander E.S."/>
            <person name="Weissenbach J."/>
            <person name="Roest Crollius H."/>
        </authorList>
    </citation>
    <scope>NUCLEOTIDE SEQUENCE [LARGE SCALE GENOMIC DNA]</scope>
</reference>
<dbReference type="GO" id="GO:0005874">
    <property type="term" value="C:microtubule"/>
    <property type="evidence" value="ECO:0007669"/>
    <property type="project" value="UniProtKB-KW"/>
</dbReference>
<comment type="function">
    <text evidence="9">Microtubule-binding protein that plays a crucial role in ensuring inner core protein localization within the centriole core, as well as in maintaining the microtubule wall integrity and the overall centriole roundness and stability. Required for efficient primary cilium formation.</text>
</comment>
<dbReference type="Pfam" id="PF23393">
    <property type="entry name" value="Beta-prop_WDR90_POC16_2nd"/>
    <property type="match status" value="1"/>
</dbReference>
<feature type="domain" description="WDR90/POC16 second beta-propeller" evidence="16">
    <location>
        <begin position="734"/>
        <end position="1023"/>
    </location>
</feature>
<evidence type="ECO:0000256" key="11">
    <source>
        <dbReference type="ARBA" id="ARBA00070509"/>
    </source>
</evidence>
<evidence type="ECO:0000256" key="10">
    <source>
        <dbReference type="ARBA" id="ARBA00061300"/>
    </source>
</evidence>
<feature type="region of interest" description="Disordered" evidence="13">
    <location>
        <begin position="1043"/>
        <end position="1074"/>
    </location>
</feature>
<evidence type="ECO:0000256" key="12">
    <source>
        <dbReference type="PROSITE-ProRule" id="PRU00221"/>
    </source>
</evidence>
<dbReference type="FunFam" id="2.130.10.10:FF:000590">
    <property type="entry name" value="WD repeat domain 90"/>
    <property type="match status" value="1"/>
</dbReference>
<proteinExistence type="inferred from homology"/>
<keyword evidence="4 12" id="KW-0853">WD repeat</keyword>
<feature type="repeat" description="WD" evidence="12">
    <location>
        <begin position="1520"/>
        <end position="1561"/>
    </location>
</feature>
<protein>
    <recommendedName>
        <fullName evidence="11">WD repeat-containing protein 90</fullName>
    </recommendedName>
</protein>
<dbReference type="InterPro" id="IPR036322">
    <property type="entry name" value="WD40_repeat_dom_sf"/>
</dbReference>
<dbReference type="PANTHER" id="PTHR13720:SF24">
    <property type="entry name" value="WD REPEAT-CONTAINING PROTEIN 90"/>
    <property type="match status" value="1"/>
</dbReference>
<evidence type="ECO:0000313" key="17">
    <source>
        <dbReference type="Ensembl" id="ENSTNIP00000015796.1"/>
    </source>
</evidence>
<feature type="domain" description="WDR90 4th beta-propeller" evidence="15">
    <location>
        <begin position="1526"/>
        <end position="1832"/>
    </location>
</feature>
<feature type="compositionally biased region" description="Low complexity" evidence="13">
    <location>
        <begin position="1058"/>
        <end position="1068"/>
    </location>
</feature>
<dbReference type="InterPro" id="IPR055440">
    <property type="entry name" value="Beta-prop_WDR90_4th"/>
</dbReference>
<comment type="similarity">
    <text evidence="10">Belongs to the WD repeat WDR90/POC16 family.</text>
</comment>
<dbReference type="FunFam" id="2.130.10.10:FF:000522">
    <property type="entry name" value="WD repeat domain 90"/>
    <property type="match status" value="1"/>
</dbReference>
<dbReference type="Proteomes" id="UP000007303">
    <property type="component" value="Unassembled WGS sequence"/>
</dbReference>
<sequence>MAADWQHPYVNIFKHFKVDDWKRSSKVGDVSTYMNKTLKCSVFRIRAPVPANSYILVPKHIKQSLGLTGRYFYLLFRPTPGKYFLVHLDVSVKGGLTVRISFSNMLKEFKSTPTWLQFPFLCAAAEESTAKTNGHGKIFTHMMGPAPPSVRWTYLMLDLEYMLSIYLQHCYHSLKSVKLCANTVKNMFTSDLLLDPGISFNEAKLMGLTSSQGMSPVPREMTFPVPKGSSWHDLYDYIRFPPDGSELSSDTIQKDKVITECTFNPRSPIRKESVKPVQDHMLFVKQVTAPKILPKKQTVVVTSIPELGVVSAHQKDASLGPVDDQHQHTPVTAEDRDAHVYAHPNASPDEHAEESEEEFLCTNVPPVHLTPSKGNTQRKLLPDPILSLSRIIGFGGATARCALWTKTGDAVVYPCHAIIVSMNVSSNHQRFFVGHNDKVSALAFNGNTTLLASAQIGNHSVVRVWNYLKGTCLSMFRVHAHSVCSLRSFSYSGSILCGVGKDSKNKTMVVVWNTLNVMKGADVTVIAKAHTDVDINTMKVTCFDDTRMVSCGWDNIRLWRVRNGTLRSCPVDLGEYRSMDFTDVAFEEDSSNLDHNDSTLYASSRNGYIFEIDYSRVVIKNIRRLQPAQQLRENCWEKPPLKRDTGIAINSISVSSSFCCTGSEDGFLRLWSLDFTNVFLEAELEGPVSLVSVSSDNLLVMACSSAGILGFLDVKACSYNTVMRSHTDTVLGFSVDGIRRHLTTASSDGTLRVWSMDSLQQLYDFVSVDSPGCVAFHPSDPVFSCGFNSGIVRVFDVSGAKLLAEHRQHRGEVVGLVFTPDGEFMYSADSQGSLVLYNAFDEDYNVIRVVHNVVAGGTERAPDTLSVSSDSSCLAFVGPTEYIVTIADSKSLDELLHIDISVLDADSPHLDSALKVSFAPASAEHLLVATSANKILWLSTKTGRLLREVPKVHRRQCSSLAVSEDKRFLLTAGHNAVKVWDYNMQLDVNSQMFIGHSQPICQVGFTPDQLGVISVGDAIFFWDFLALPEESLSDERHADVADLSSFAPSPSNRKTAQPESELSESPLSNGAPRKVVPLPSSPPVDISTLDQLDQGVVETVPVSSSGSAVLSESRNDPSYLKMTVADQTSFLTGRRSDRGYYFLLVFLSRSDLLSLVCCKFILIRDGFKVKEPVRPDCYRHFISRFKNSSPDEYLVWSLKQGDHNTHKGYAREFLIAAAGLFAYTCGSAVVVEDLHTGCQRHLQGHSEEISCLAITHDAETLASASGGSDGAPSLICIWNVQTGTCRTTLFHHRGEVQSLAFSTDDRFFLSAGDFSDPVVALWNRETFQLVSRVGVSGPLHDVSFSPSAANQLACVGSHGVYFCSVHTCGSDLELRVRRVSAPAEVGDVELTALSYYADSLLFTATNRGHVCVWDVATRRCFMTWEAEESEIGVLLCRGNRLLTGSNSRWLRLWEVEALQAVKHRKMSAMRTKVVLEHEIMLDGATVSAAFDKSLDMGIVGTTAGTIWYINWSDNSSIRLVSGHKNKVNAVVFSPDEKHFATCSEDGSVRVWSVSSIELVVQFQVLSQACGCVCWSPSSCKGGARVAAGYSDGTLRIFQIASSEMEMKLHPHDGVAVTAIQYSATGHVILSAGGDGLVAVSSTVNGATIRVIRDHRGASITTIQCVNQHTLGLEGNELWLAASTDRRVSVWAADWLKDKCDLLDWLTFPAPLFLGGDAPPPSLAAFAPTDPSLVVYTGYGVEKELSFYSLVRKQIIKKITLPHWVSCLSLSRKSQLVAVGSQERVLKLINWSSGKCQDFTRHSDSLQTCHFSPSGTLLFTVAFNEILLWDVHDL</sequence>
<evidence type="ECO:0000256" key="4">
    <source>
        <dbReference type="ARBA" id="ARBA00022574"/>
    </source>
</evidence>
<dbReference type="InParanoid" id="H3D5K7"/>
<dbReference type="InterPro" id="IPR001680">
    <property type="entry name" value="WD40_rpt"/>
</dbReference>
<reference evidence="17" key="2">
    <citation type="submission" date="2025-08" db="UniProtKB">
        <authorList>
            <consortium name="Ensembl"/>
        </authorList>
    </citation>
    <scope>IDENTIFICATION</scope>
</reference>
<keyword evidence="6" id="KW-0677">Repeat</keyword>
<evidence type="ECO:0000256" key="1">
    <source>
        <dbReference type="ARBA" id="ARBA00004114"/>
    </source>
</evidence>